<accession>A0A290Q8A2</accession>
<dbReference type="OrthoDB" id="9811036at2"/>
<dbReference type="InterPro" id="IPR036249">
    <property type="entry name" value="Thioredoxin-like_sf"/>
</dbReference>
<proteinExistence type="predicted"/>
<dbReference type="InterPro" id="IPR012336">
    <property type="entry name" value="Thioredoxin-like_fold"/>
</dbReference>
<feature type="chain" id="PRO_5012131938" description="Thioredoxin domain-containing protein" evidence="2">
    <location>
        <begin position="21"/>
        <end position="168"/>
    </location>
</feature>
<organism evidence="4 5">
    <name type="scientific">Nibricoccus aquaticus</name>
    <dbReference type="NCBI Taxonomy" id="2576891"/>
    <lineage>
        <taxon>Bacteria</taxon>
        <taxon>Pseudomonadati</taxon>
        <taxon>Verrucomicrobiota</taxon>
        <taxon>Opitutia</taxon>
        <taxon>Opitutales</taxon>
        <taxon>Opitutaceae</taxon>
        <taxon>Nibricoccus</taxon>
    </lineage>
</organism>
<dbReference type="PANTHER" id="PTHR15337">
    <property type="entry name" value="ANTERIOR GRADIENT PROTEIN-RELATED"/>
    <property type="match status" value="1"/>
</dbReference>
<name>A0A290Q8A2_9BACT</name>
<dbReference type="RefSeq" id="WP_096056109.1">
    <property type="nucleotide sequence ID" value="NZ_CP023344.1"/>
</dbReference>
<feature type="domain" description="Thioredoxin" evidence="3">
    <location>
        <begin position="7"/>
        <end position="156"/>
    </location>
</feature>
<keyword evidence="5" id="KW-1185">Reference proteome</keyword>
<evidence type="ECO:0000256" key="1">
    <source>
        <dbReference type="ARBA" id="ARBA00022729"/>
    </source>
</evidence>
<sequence length="168" mass="18441">MKTLLALLLFITAPSAIIRAESTGNPATSPAWITGPDTAFQRATELRRPLFINFTGSDWCIWCHRVRDEIFVQKHFLDYATANLVLLEVDSPRQTKLPPDLEKQHAALKEKYSVTSYPTLLLLDADGKELGRLGYMQGGAKTFVRELKRLTAAAAPAPSGIAPAAAPH</sequence>
<evidence type="ECO:0000256" key="2">
    <source>
        <dbReference type="SAM" id="SignalP"/>
    </source>
</evidence>
<evidence type="ECO:0000313" key="4">
    <source>
        <dbReference type="EMBL" id="ATC64477.1"/>
    </source>
</evidence>
<dbReference type="InterPro" id="IPR051099">
    <property type="entry name" value="AGR/TXD"/>
</dbReference>
<protein>
    <recommendedName>
        <fullName evidence="3">Thioredoxin domain-containing protein</fullName>
    </recommendedName>
</protein>
<keyword evidence="1 2" id="KW-0732">Signal</keyword>
<gene>
    <name evidence="4" type="ORF">CMV30_11225</name>
</gene>
<dbReference type="Pfam" id="PF13098">
    <property type="entry name" value="Thioredoxin_2"/>
    <property type="match status" value="1"/>
</dbReference>
<dbReference type="AlphaFoldDB" id="A0A290Q8A2"/>
<dbReference type="Gene3D" id="3.40.30.10">
    <property type="entry name" value="Glutaredoxin"/>
    <property type="match status" value="1"/>
</dbReference>
<feature type="signal peptide" evidence="2">
    <location>
        <begin position="1"/>
        <end position="20"/>
    </location>
</feature>
<dbReference type="KEGG" id="vbh:CMV30_11225"/>
<evidence type="ECO:0000259" key="3">
    <source>
        <dbReference type="PROSITE" id="PS51352"/>
    </source>
</evidence>
<dbReference type="SUPFAM" id="SSF52833">
    <property type="entry name" value="Thioredoxin-like"/>
    <property type="match status" value="1"/>
</dbReference>
<dbReference type="PANTHER" id="PTHR15337:SF11">
    <property type="entry name" value="THIOREDOXIN DOMAIN-CONTAINING PROTEIN"/>
    <property type="match status" value="1"/>
</dbReference>
<reference evidence="4 5" key="1">
    <citation type="submission" date="2017-09" db="EMBL/GenBank/DDBJ databases">
        <title>Complete genome sequence of Verrucomicrobial strain HZ-65, isolated from freshwater.</title>
        <authorList>
            <person name="Choi A."/>
        </authorList>
    </citation>
    <scope>NUCLEOTIDE SEQUENCE [LARGE SCALE GENOMIC DNA]</scope>
    <source>
        <strain evidence="4 5">HZ-65</strain>
    </source>
</reference>
<dbReference type="PROSITE" id="PS51352">
    <property type="entry name" value="THIOREDOXIN_2"/>
    <property type="match status" value="1"/>
</dbReference>
<dbReference type="Proteomes" id="UP000217265">
    <property type="component" value="Chromosome"/>
</dbReference>
<dbReference type="EMBL" id="CP023344">
    <property type="protein sequence ID" value="ATC64477.1"/>
    <property type="molecule type" value="Genomic_DNA"/>
</dbReference>
<evidence type="ECO:0000313" key="5">
    <source>
        <dbReference type="Proteomes" id="UP000217265"/>
    </source>
</evidence>
<dbReference type="InterPro" id="IPR013766">
    <property type="entry name" value="Thioredoxin_domain"/>
</dbReference>